<dbReference type="GO" id="GO:0005506">
    <property type="term" value="F:iron ion binding"/>
    <property type="evidence" value="ECO:0007669"/>
    <property type="project" value="InterPro"/>
</dbReference>
<dbReference type="Pfam" id="PF04116">
    <property type="entry name" value="FA_hydroxylase"/>
    <property type="match status" value="1"/>
</dbReference>
<feature type="transmembrane region" description="Helical" evidence="5">
    <location>
        <begin position="169"/>
        <end position="188"/>
    </location>
</feature>
<keyword evidence="4 5" id="KW-0472">Membrane</keyword>
<protein>
    <submittedName>
        <fullName evidence="7">Sterol desaturase/sphingolipid hydroxylase (Fatty acid hydroxylase superfamily)</fullName>
    </submittedName>
</protein>
<organism evidence="7 8">
    <name type="scientific">Simiduia aestuariiviva</name>
    <dbReference type="NCBI Taxonomy" id="1510459"/>
    <lineage>
        <taxon>Bacteria</taxon>
        <taxon>Pseudomonadati</taxon>
        <taxon>Pseudomonadota</taxon>
        <taxon>Gammaproteobacteria</taxon>
        <taxon>Cellvibrionales</taxon>
        <taxon>Cellvibrionaceae</taxon>
        <taxon>Simiduia</taxon>
    </lineage>
</organism>
<feature type="domain" description="Fatty acid hydroxylase" evidence="6">
    <location>
        <begin position="104"/>
        <end position="235"/>
    </location>
</feature>
<sequence length="237" mass="27248">MNLIDELLRYWIAAPWPIAFTIAFASNTTAYLISAYIIERASHLLIDRKMAAWIDDRAPRANQRRIEIYYGIIACGIFAALSLLTRLVYSTVWPENLIELLLQVVVFIIFYETYSYFVHRLLHTKWLIKIHAVHHRSTRTTPWSAYSVHPIEAAFIGISAPIFMLFVPMSIGVAFVLHFSGMLFTIFIHSNTSLLHVNPATNLTNNLANQHVTHHRVGNRNFGFVNSIWDYLCKTKG</sequence>
<feature type="transmembrane region" description="Helical" evidence="5">
    <location>
        <begin position="68"/>
        <end position="89"/>
    </location>
</feature>
<feature type="transmembrane region" description="Helical" evidence="5">
    <location>
        <begin position="143"/>
        <end position="163"/>
    </location>
</feature>
<evidence type="ECO:0000256" key="2">
    <source>
        <dbReference type="ARBA" id="ARBA00022692"/>
    </source>
</evidence>
<comment type="subcellular location">
    <subcellularLocation>
        <location evidence="1">Membrane</location>
    </subcellularLocation>
</comment>
<comment type="caution">
    <text evidence="7">The sequence shown here is derived from an EMBL/GenBank/DDBJ whole genome shotgun (WGS) entry which is preliminary data.</text>
</comment>
<evidence type="ECO:0000259" key="6">
    <source>
        <dbReference type="Pfam" id="PF04116"/>
    </source>
</evidence>
<dbReference type="GO" id="GO:0016020">
    <property type="term" value="C:membrane"/>
    <property type="evidence" value="ECO:0007669"/>
    <property type="project" value="UniProtKB-SubCell"/>
</dbReference>
<evidence type="ECO:0000256" key="4">
    <source>
        <dbReference type="ARBA" id="ARBA00023136"/>
    </source>
</evidence>
<evidence type="ECO:0000256" key="5">
    <source>
        <dbReference type="SAM" id="Phobius"/>
    </source>
</evidence>
<name>A0A839UJ68_9GAMM</name>
<evidence type="ECO:0000313" key="7">
    <source>
        <dbReference type="EMBL" id="MBB3167902.1"/>
    </source>
</evidence>
<dbReference type="AlphaFoldDB" id="A0A839UJ68"/>
<dbReference type="PANTHER" id="PTHR11863">
    <property type="entry name" value="STEROL DESATURASE"/>
    <property type="match status" value="1"/>
</dbReference>
<accession>A0A839UJ68</accession>
<dbReference type="GO" id="GO:0008610">
    <property type="term" value="P:lipid biosynthetic process"/>
    <property type="evidence" value="ECO:0007669"/>
    <property type="project" value="InterPro"/>
</dbReference>
<gene>
    <name evidence="7" type="ORF">FHS30_001078</name>
</gene>
<dbReference type="InterPro" id="IPR006694">
    <property type="entry name" value="Fatty_acid_hydroxylase"/>
</dbReference>
<dbReference type="GO" id="GO:0016491">
    <property type="term" value="F:oxidoreductase activity"/>
    <property type="evidence" value="ECO:0007669"/>
    <property type="project" value="InterPro"/>
</dbReference>
<keyword evidence="8" id="KW-1185">Reference proteome</keyword>
<evidence type="ECO:0000313" key="8">
    <source>
        <dbReference type="Proteomes" id="UP000559987"/>
    </source>
</evidence>
<evidence type="ECO:0000256" key="3">
    <source>
        <dbReference type="ARBA" id="ARBA00022989"/>
    </source>
</evidence>
<evidence type="ECO:0000256" key="1">
    <source>
        <dbReference type="ARBA" id="ARBA00004370"/>
    </source>
</evidence>
<dbReference type="RefSeq" id="WP_183909004.1">
    <property type="nucleotide sequence ID" value="NZ_JACHXZ010000001.1"/>
</dbReference>
<dbReference type="Proteomes" id="UP000559987">
    <property type="component" value="Unassembled WGS sequence"/>
</dbReference>
<proteinExistence type="predicted"/>
<reference evidence="7 8" key="1">
    <citation type="submission" date="2020-08" db="EMBL/GenBank/DDBJ databases">
        <title>Genomic Encyclopedia of Type Strains, Phase III (KMG-III): the genomes of soil and plant-associated and newly described type strains.</title>
        <authorList>
            <person name="Whitman W."/>
        </authorList>
    </citation>
    <scope>NUCLEOTIDE SEQUENCE [LARGE SCALE GENOMIC DNA]</scope>
    <source>
        <strain evidence="7 8">CECT 8571</strain>
    </source>
</reference>
<keyword evidence="2 5" id="KW-0812">Transmembrane</keyword>
<keyword evidence="3 5" id="KW-1133">Transmembrane helix</keyword>
<feature type="transmembrane region" description="Helical" evidence="5">
    <location>
        <begin position="101"/>
        <end position="122"/>
    </location>
</feature>
<feature type="transmembrane region" description="Helical" evidence="5">
    <location>
        <begin position="16"/>
        <end position="38"/>
    </location>
</feature>
<dbReference type="EMBL" id="JACHXZ010000001">
    <property type="protein sequence ID" value="MBB3167902.1"/>
    <property type="molecule type" value="Genomic_DNA"/>
</dbReference>
<dbReference type="InterPro" id="IPR050307">
    <property type="entry name" value="Sterol_Desaturase_Related"/>
</dbReference>